<dbReference type="AlphaFoldDB" id="A0A4R7JVV0"/>
<dbReference type="GO" id="GO:0051205">
    <property type="term" value="P:protein insertion into membrane"/>
    <property type="evidence" value="ECO:0007669"/>
    <property type="project" value="UniProtKB-UniRule"/>
</dbReference>
<gene>
    <name evidence="4" type="primary">bamB</name>
    <name evidence="6" type="ORF">DES49_1728</name>
</gene>
<dbReference type="InterPro" id="IPR017687">
    <property type="entry name" value="BamB"/>
</dbReference>
<evidence type="ECO:0000256" key="1">
    <source>
        <dbReference type="ARBA" id="ARBA00022729"/>
    </source>
</evidence>
<name>A0A4R7JVV0_9GAMM</name>
<reference evidence="6 7" key="1">
    <citation type="submission" date="2019-03" db="EMBL/GenBank/DDBJ databases">
        <title>Genomic Encyclopedia of Type Strains, Phase IV (KMG-IV): sequencing the most valuable type-strain genomes for metagenomic binning, comparative biology and taxonomic classification.</title>
        <authorList>
            <person name="Goeker M."/>
        </authorList>
    </citation>
    <scope>NUCLEOTIDE SEQUENCE [LARGE SCALE GENOMIC DNA]</scope>
    <source>
        <strain evidence="6 7">DSM 15505</strain>
    </source>
</reference>
<sequence>MVPLGPMQRFLPVLCVLAGIVLSGCSSTEPREQPAAVPEVTGEAPVREIWSRRFAEGHDGEYLFMTPVVVEDQVFISTANGYIGAYDARLGRRDWWKQLDARLIAGVGADSDHLYVVTRNGKLMALSHTGEPRWEAALPNESLVPPQSNGRQVIVQTIDGEVLAYDQDDGERSWQYDSNMPVLSFRGNATPYVDGSRVVTGFDNGRVVSLDVTTGRVQWQQALGTASGRTELERIVDVDSSPVVRDGTVYITGYQGKVAALTLRSGEERWSRSVSSLRSPAVGNDNVVVAAYDGRVIGYDLASRREVWRHDKLQWRRLNSPVTLGDHVLVGDFEGYLYAIRQADGSIDGRAQVDGKGIRSPMVRYRDRVILFGNGGQIASYRIVEP</sequence>
<evidence type="ECO:0000313" key="6">
    <source>
        <dbReference type="EMBL" id="TDT41627.1"/>
    </source>
</evidence>
<keyword evidence="2 4" id="KW-0472">Membrane</keyword>
<dbReference type="Gene3D" id="2.130.10.10">
    <property type="entry name" value="YVTN repeat-like/Quinoprotein amine dehydrogenase"/>
    <property type="match status" value="1"/>
</dbReference>
<feature type="domain" description="Pyrrolo-quinoline quinone repeat" evidence="5">
    <location>
        <begin position="80"/>
        <end position="309"/>
    </location>
</feature>
<dbReference type="NCBIfam" id="TIGR03300">
    <property type="entry name" value="assembly_YfgL"/>
    <property type="match status" value="1"/>
</dbReference>
<comment type="caution">
    <text evidence="6">The sequence shown here is derived from an EMBL/GenBank/DDBJ whole genome shotgun (WGS) entry which is preliminary data.</text>
</comment>
<dbReference type="SMART" id="SM00564">
    <property type="entry name" value="PQQ"/>
    <property type="match status" value="7"/>
</dbReference>
<evidence type="ECO:0000256" key="4">
    <source>
        <dbReference type="HAMAP-Rule" id="MF_00923"/>
    </source>
</evidence>
<evidence type="ECO:0000313" key="7">
    <source>
        <dbReference type="Proteomes" id="UP000295830"/>
    </source>
</evidence>
<evidence type="ECO:0000256" key="3">
    <source>
        <dbReference type="ARBA" id="ARBA00023237"/>
    </source>
</evidence>
<dbReference type="SUPFAM" id="SSF50998">
    <property type="entry name" value="Quinoprotein alcohol dehydrogenase-like"/>
    <property type="match status" value="1"/>
</dbReference>
<comment type="similarity">
    <text evidence="4">Belongs to the BamB family.</text>
</comment>
<dbReference type="Pfam" id="PF13360">
    <property type="entry name" value="PQQ_2"/>
    <property type="match status" value="1"/>
</dbReference>
<dbReference type="PANTHER" id="PTHR34512:SF30">
    <property type="entry name" value="OUTER MEMBRANE PROTEIN ASSEMBLY FACTOR BAMB"/>
    <property type="match status" value="1"/>
</dbReference>
<dbReference type="Proteomes" id="UP000295830">
    <property type="component" value="Unassembled WGS sequence"/>
</dbReference>
<proteinExistence type="inferred from homology"/>
<dbReference type="HAMAP" id="MF_00923">
    <property type="entry name" value="OM_assembly_BamB"/>
    <property type="match status" value="1"/>
</dbReference>
<keyword evidence="3 4" id="KW-0998">Cell outer membrane</keyword>
<dbReference type="InterPro" id="IPR018391">
    <property type="entry name" value="PQQ_b-propeller_rpt"/>
</dbReference>
<keyword evidence="1 4" id="KW-0732">Signal</keyword>
<comment type="function">
    <text evidence="4">Part of the outer membrane protein assembly complex, which is involved in assembly and insertion of beta-barrel proteins into the outer membrane.</text>
</comment>
<dbReference type="RefSeq" id="WP_133735982.1">
    <property type="nucleotide sequence ID" value="NZ_SOAX01000003.1"/>
</dbReference>
<dbReference type="EMBL" id="SOAX01000003">
    <property type="protein sequence ID" value="TDT41627.1"/>
    <property type="molecule type" value="Genomic_DNA"/>
</dbReference>
<dbReference type="PANTHER" id="PTHR34512">
    <property type="entry name" value="CELL SURFACE PROTEIN"/>
    <property type="match status" value="1"/>
</dbReference>
<organism evidence="6 7">
    <name type="scientific">Halospina denitrificans</name>
    <dbReference type="NCBI Taxonomy" id="332522"/>
    <lineage>
        <taxon>Bacteria</taxon>
        <taxon>Pseudomonadati</taxon>
        <taxon>Pseudomonadota</taxon>
        <taxon>Gammaproteobacteria</taxon>
        <taxon>Halospina</taxon>
    </lineage>
</organism>
<dbReference type="InterPro" id="IPR002372">
    <property type="entry name" value="PQQ_rpt_dom"/>
</dbReference>
<dbReference type="GO" id="GO:0009279">
    <property type="term" value="C:cell outer membrane"/>
    <property type="evidence" value="ECO:0007669"/>
    <property type="project" value="UniProtKB-SubCell"/>
</dbReference>
<evidence type="ECO:0000256" key="2">
    <source>
        <dbReference type="ARBA" id="ARBA00023136"/>
    </source>
</evidence>
<protein>
    <recommendedName>
        <fullName evidence="4">Outer membrane protein assembly factor BamB</fullName>
    </recommendedName>
</protein>
<dbReference type="InterPro" id="IPR011047">
    <property type="entry name" value="Quinoprotein_ADH-like_sf"/>
</dbReference>
<dbReference type="InterPro" id="IPR015943">
    <property type="entry name" value="WD40/YVTN_repeat-like_dom_sf"/>
</dbReference>
<evidence type="ECO:0000259" key="5">
    <source>
        <dbReference type="Pfam" id="PF13360"/>
    </source>
</evidence>
<dbReference type="OrthoDB" id="5173551at2"/>
<accession>A0A4R7JVV0</accession>
<comment type="subunit">
    <text evidence="4">Part of the Bam complex.</text>
</comment>
<dbReference type="GO" id="GO:0043165">
    <property type="term" value="P:Gram-negative-bacterium-type cell outer membrane assembly"/>
    <property type="evidence" value="ECO:0007669"/>
    <property type="project" value="UniProtKB-UniRule"/>
</dbReference>
<comment type="subcellular location">
    <subcellularLocation>
        <location evidence="4">Cell outer membrane</location>
    </subcellularLocation>
</comment>
<keyword evidence="7" id="KW-1185">Reference proteome</keyword>